<accession>A0ABC8SIM1</accession>
<evidence type="ECO:0000313" key="2">
    <source>
        <dbReference type="Proteomes" id="UP001642360"/>
    </source>
</evidence>
<dbReference type="AlphaFoldDB" id="A0ABC8SIM1"/>
<dbReference type="Proteomes" id="UP001642360">
    <property type="component" value="Unassembled WGS sequence"/>
</dbReference>
<sequence>MFDPVTKYAHNVWEEEEGIHNNKSLPSGIFVFHIRIRHVVTWFNTTQEDAMTIINQVLSPLGIPSGAMPPMIRDVSSFARIVAAKCFEAGRS</sequence>
<gene>
    <name evidence="1" type="ORF">ILEXP_LOCUS24094</name>
</gene>
<reference evidence="1 2" key="1">
    <citation type="submission" date="2024-02" db="EMBL/GenBank/DDBJ databases">
        <authorList>
            <person name="Vignale AGUSTIN F."/>
            <person name="Sosa J E."/>
            <person name="Modenutti C."/>
        </authorList>
    </citation>
    <scope>NUCLEOTIDE SEQUENCE [LARGE SCALE GENOMIC DNA]</scope>
</reference>
<evidence type="ECO:0000313" key="1">
    <source>
        <dbReference type="EMBL" id="CAK9155685.1"/>
    </source>
</evidence>
<keyword evidence="2" id="KW-1185">Reference proteome</keyword>
<organism evidence="1 2">
    <name type="scientific">Ilex paraguariensis</name>
    <name type="common">yerba mate</name>
    <dbReference type="NCBI Taxonomy" id="185542"/>
    <lineage>
        <taxon>Eukaryota</taxon>
        <taxon>Viridiplantae</taxon>
        <taxon>Streptophyta</taxon>
        <taxon>Embryophyta</taxon>
        <taxon>Tracheophyta</taxon>
        <taxon>Spermatophyta</taxon>
        <taxon>Magnoliopsida</taxon>
        <taxon>eudicotyledons</taxon>
        <taxon>Gunneridae</taxon>
        <taxon>Pentapetalae</taxon>
        <taxon>asterids</taxon>
        <taxon>campanulids</taxon>
        <taxon>Aquifoliales</taxon>
        <taxon>Aquifoliaceae</taxon>
        <taxon>Ilex</taxon>
    </lineage>
</organism>
<name>A0ABC8SIM1_9AQUA</name>
<comment type="caution">
    <text evidence="1">The sequence shown here is derived from an EMBL/GenBank/DDBJ whole genome shotgun (WGS) entry which is preliminary data.</text>
</comment>
<dbReference type="EMBL" id="CAUOFW020002725">
    <property type="protein sequence ID" value="CAK9155685.1"/>
    <property type="molecule type" value="Genomic_DNA"/>
</dbReference>
<proteinExistence type="predicted"/>
<protein>
    <submittedName>
        <fullName evidence="1">Uncharacterized protein</fullName>
    </submittedName>
</protein>